<name>A0A3M6T9F3_POCDA</name>
<dbReference type="AlphaFoldDB" id="A0A3M6T9F3"/>
<reference evidence="1 2" key="1">
    <citation type="journal article" date="2018" name="Sci. Rep.">
        <title>Comparative analysis of the Pocillopora damicornis genome highlights role of immune system in coral evolution.</title>
        <authorList>
            <person name="Cunning R."/>
            <person name="Bay R.A."/>
            <person name="Gillette P."/>
            <person name="Baker A.C."/>
            <person name="Traylor-Knowles N."/>
        </authorList>
    </citation>
    <scope>NUCLEOTIDE SEQUENCE [LARGE SCALE GENOMIC DNA]</scope>
    <source>
        <strain evidence="1">RSMAS</strain>
        <tissue evidence="1">Whole animal</tissue>
    </source>
</reference>
<evidence type="ECO:0000313" key="1">
    <source>
        <dbReference type="EMBL" id="RMX38030.1"/>
    </source>
</evidence>
<dbReference type="EMBL" id="RCHS01004059">
    <property type="protein sequence ID" value="RMX38030.1"/>
    <property type="molecule type" value="Genomic_DNA"/>
</dbReference>
<evidence type="ECO:0000313" key="2">
    <source>
        <dbReference type="Proteomes" id="UP000275408"/>
    </source>
</evidence>
<dbReference type="OrthoDB" id="370884at2759"/>
<keyword evidence="2" id="KW-1185">Reference proteome</keyword>
<accession>A0A3M6T9F3</accession>
<proteinExistence type="predicted"/>
<organism evidence="1 2">
    <name type="scientific">Pocillopora damicornis</name>
    <name type="common">Cauliflower coral</name>
    <name type="synonym">Millepora damicornis</name>
    <dbReference type="NCBI Taxonomy" id="46731"/>
    <lineage>
        <taxon>Eukaryota</taxon>
        <taxon>Metazoa</taxon>
        <taxon>Cnidaria</taxon>
        <taxon>Anthozoa</taxon>
        <taxon>Hexacorallia</taxon>
        <taxon>Scleractinia</taxon>
        <taxon>Astrocoeniina</taxon>
        <taxon>Pocilloporidae</taxon>
        <taxon>Pocillopora</taxon>
    </lineage>
</organism>
<gene>
    <name evidence="1" type="ORF">pdam_00012312</name>
</gene>
<comment type="caution">
    <text evidence="1">The sequence shown here is derived from an EMBL/GenBank/DDBJ whole genome shotgun (WGS) entry which is preliminary data.</text>
</comment>
<sequence length="178" mass="19906">MSRFYSTFTKRKLKAFLYSLEILHINFGQSRWTDTIRCSNIGDLRSRIPTPGFICLYIVMSLQARMAAEIIGVASQVSNGLQARKVDPSVGTIVHTNTTSFMAPKLLQHNLLAAEKSFALSVEFSISCALPSGFLLLTIYSICNLTDTSWGTRKGDYSACTCLCLQRSHRIRPDQDEK</sequence>
<protein>
    <submittedName>
        <fullName evidence="1">Uncharacterized protein</fullName>
    </submittedName>
</protein>
<dbReference type="Proteomes" id="UP000275408">
    <property type="component" value="Unassembled WGS sequence"/>
</dbReference>